<gene>
    <name evidence="3" type="ORF">LX64_01683</name>
</gene>
<keyword evidence="4" id="KW-1185">Reference proteome</keyword>
<dbReference type="Gene3D" id="3.20.20.140">
    <property type="entry name" value="Metal-dependent hydrolases"/>
    <property type="match status" value="1"/>
</dbReference>
<dbReference type="Pfam" id="PF07969">
    <property type="entry name" value="Amidohydro_3"/>
    <property type="match status" value="1"/>
</dbReference>
<comment type="caution">
    <text evidence="3">The sequence shown here is derived from an EMBL/GenBank/DDBJ whole genome shotgun (WGS) entry which is preliminary data.</text>
</comment>
<dbReference type="PANTHER" id="PTHR22642:SF21">
    <property type="entry name" value="PERIPLASMIC PROTEIN"/>
    <property type="match status" value="1"/>
</dbReference>
<dbReference type="Gene3D" id="2.30.40.10">
    <property type="entry name" value="Urease, subunit C, domain 1"/>
    <property type="match status" value="1"/>
</dbReference>
<keyword evidence="1" id="KW-0732">Signal</keyword>
<evidence type="ECO:0000313" key="4">
    <source>
        <dbReference type="Proteomes" id="UP000249547"/>
    </source>
</evidence>
<dbReference type="InterPro" id="IPR033932">
    <property type="entry name" value="YtcJ-like"/>
</dbReference>
<feature type="chain" id="PRO_5016239402" description="Amidohydrolase 3 domain-containing protein" evidence="1">
    <location>
        <begin position="31"/>
        <end position="604"/>
    </location>
</feature>
<organism evidence="3 4">
    <name type="scientific">Chitinophaga skermanii</name>
    <dbReference type="NCBI Taxonomy" id="331697"/>
    <lineage>
        <taxon>Bacteria</taxon>
        <taxon>Pseudomonadati</taxon>
        <taxon>Bacteroidota</taxon>
        <taxon>Chitinophagia</taxon>
        <taxon>Chitinophagales</taxon>
        <taxon>Chitinophagaceae</taxon>
        <taxon>Chitinophaga</taxon>
    </lineage>
</organism>
<name>A0A327QPJ9_9BACT</name>
<protein>
    <recommendedName>
        <fullName evidence="2">Amidohydrolase 3 domain-containing protein</fullName>
    </recommendedName>
</protein>
<dbReference type="PANTHER" id="PTHR22642">
    <property type="entry name" value="IMIDAZOLONEPROPIONASE"/>
    <property type="match status" value="1"/>
</dbReference>
<feature type="signal peptide" evidence="1">
    <location>
        <begin position="1"/>
        <end position="30"/>
    </location>
</feature>
<dbReference type="InterPro" id="IPR011059">
    <property type="entry name" value="Metal-dep_hydrolase_composite"/>
</dbReference>
<dbReference type="InterPro" id="IPR032466">
    <property type="entry name" value="Metal_Hydrolase"/>
</dbReference>
<accession>A0A327QPJ9</accession>
<dbReference type="CDD" id="cd01300">
    <property type="entry name" value="YtcJ_like"/>
    <property type="match status" value="1"/>
</dbReference>
<dbReference type="SUPFAM" id="SSF51556">
    <property type="entry name" value="Metallo-dependent hydrolases"/>
    <property type="match status" value="1"/>
</dbReference>
<evidence type="ECO:0000313" key="3">
    <source>
        <dbReference type="EMBL" id="RAJ06556.1"/>
    </source>
</evidence>
<reference evidence="3 4" key="1">
    <citation type="submission" date="2018-06" db="EMBL/GenBank/DDBJ databases">
        <title>Genomic Encyclopedia of Archaeal and Bacterial Type Strains, Phase II (KMG-II): from individual species to whole genera.</title>
        <authorList>
            <person name="Goeker M."/>
        </authorList>
    </citation>
    <scope>NUCLEOTIDE SEQUENCE [LARGE SCALE GENOMIC DNA]</scope>
    <source>
        <strain evidence="3 4">DSM 23857</strain>
    </source>
</reference>
<evidence type="ECO:0000259" key="2">
    <source>
        <dbReference type="Pfam" id="PF07969"/>
    </source>
</evidence>
<dbReference type="SUPFAM" id="SSF51338">
    <property type="entry name" value="Composite domain of metallo-dependent hydrolases"/>
    <property type="match status" value="1"/>
</dbReference>
<dbReference type="Gene3D" id="3.10.310.70">
    <property type="match status" value="1"/>
</dbReference>
<sequence>MLPFSFPLAPIMKQLLFAFCLLAGISSVHAQGTLKASIIIINGNIHTLDPNAPKADAIAINDNKIIATGSNKQILSLKNKTTRIIDAQGKTVIPGLFDSHLHVIRGGRFYNSELRWDGVRSLKRALEMLKEQAQRTPPGQWVRVVGGWNEFQFEEKRLPTLAEINEATGNTPAFILYLYSKAWLNKAGLAALKMDENSPNPMGGLIEKDNQGKPTGLLVAEPNAFILYSTLAKLPELSTEERVNSTLQFMRELNRLGVTAVMDAGGGFQNFPDDYTITDQLNKEGKITLRLPYYLFAQKKGTELQDYNKWIGMVDIDHQGHNDINHIEYKVAGGGENLVADAADFENFLFPRPELPTSMESSLTPVLTQLVKNRWPFRIHATYNESIGRDLDVIEQVNKTISVQNAPWFFDHAETISDENIARIKALGGGVAIQHRMAYQGELFVHRYGIQQALHAPPVAKLLKAGIPVGLGTDGTRVASYNPWVALYWLVTGKTLGGNTILSPDNQLDRTTALQLLTTGSYSLIKQQEDKGMLKKGYLADVVILDRDYFNIPGDEILQIQAVLTIVDGKIVYGAAPYAQIAPAPLPVIPAWSPVKYFGGYQYK</sequence>
<feature type="domain" description="Amidohydrolase 3" evidence="2">
    <location>
        <begin position="83"/>
        <end position="573"/>
    </location>
</feature>
<dbReference type="AlphaFoldDB" id="A0A327QPJ9"/>
<dbReference type="GO" id="GO:0016810">
    <property type="term" value="F:hydrolase activity, acting on carbon-nitrogen (but not peptide) bonds"/>
    <property type="evidence" value="ECO:0007669"/>
    <property type="project" value="InterPro"/>
</dbReference>
<dbReference type="EMBL" id="QLLL01000003">
    <property type="protein sequence ID" value="RAJ06556.1"/>
    <property type="molecule type" value="Genomic_DNA"/>
</dbReference>
<proteinExistence type="predicted"/>
<dbReference type="Proteomes" id="UP000249547">
    <property type="component" value="Unassembled WGS sequence"/>
</dbReference>
<evidence type="ECO:0000256" key="1">
    <source>
        <dbReference type="SAM" id="SignalP"/>
    </source>
</evidence>
<dbReference type="InterPro" id="IPR013108">
    <property type="entry name" value="Amidohydro_3"/>
</dbReference>